<dbReference type="eggNOG" id="ENOG502S4QQ">
    <property type="taxonomic scope" value="Eukaryota"/>
</dbReference>
<evidence type="ECO:0000313" key="3">
    <source>
        <dbReference type="Proteomes" id="UP000006729"/>
    </source>
</evidence>
<comment type="similarity">
    <text evidence="1">Belongs to the ARG7 family.</text>
</comment>
<dbReference type="PANTHER" id="PTHR31374">
    <property type="entry name" value="AUXIN-INDUCED PROTEIN-LIKE-RELATED"/>
    <property type="match status" value="1"/>
</dbReference>
<dbReference type="KEGG" id="pop:7469463"/>
<dbReference type="EMBL" id="CM009299">
    <property type="protein sequence ID" value="PNT18668.2"/>
    <property type="molecule type" value="Genomic_DNA"/>
</dbReference>
<dbReference type="FunCoup" id="B9HV10">
    <property type="interactions" value="275"/>
</dbReference>
<dbReference type="Pfam" id="PF02519">
    <property type="entry name" value="Auxin_inducible"/>
    <property type="match status" value="1"/>
</dbReference>
<dbReference type="OrthoDB" id="837147at2759"/>
<name>B9HV10_POPTR</name>
<dbReference type="HOGENOM" id="CLU_098106_2_4_1"/>
<dbReference type="Proteomes" id="UP000006729">
    <property type="component" value="Chromosome 10"/>
</dbReference>
<dbReference type="PANTHER" id="PTHR31374:SF139">
    <property type="entry name" value="OS02G0143300 PROTEIN"/>
    <property type="match status" value="1"/>
</dbReference>
<evidence type="ECO:0000256" key="1">
    <source>
        <dbReference type="ARBA" id="ARBA00006974"/>
    </source>
</evidence>
<dbReference type="InParanoid" id="B9HV10"/>
<sequence>MKGSRALLVSSLLLTAACSIMLARSSRVDSPHAPKLVPFPLQGQAPFAGITLTRPLAIGNQARMQGIFSECTQLCF</sequence>
<protein>
    <recommendedName>
        <fullName evidence="4">SAUR family protein</fullName>
    </recommendedName>
</protein>
<comment type="caution">
    <text evidence="2">The sequence shown here is derived from an EMBL/GenBank/DDBJ whole genome shotgun (WGS) entry which is preliminary data.</text>
</comment>
<dbReference type="InterPro" id="IPR003676">
    <property type="entry name" value="SAUR_fam"/>
</dbReference>
<proteinExistence type="inferred from homology"/>
<evidence type="ECO:0008006" key="4">
    <source>
        <dbReference type="Google" id="ProtNLM"/>
    </source>
</evidence>
<dbReference type="STRING" id="3694.B9HV10"/>
<organism evidence="2 3">
    <name type="scientific">Populus trichocarpa</name>
    <name type="common">Western balsam poplar</name>
    <name type="synonym">Populus balsamifera subsp. trichocarpa</name>
    <dbReference type="NCBI Taxonomy" id="3694"/>
    <lineage>
        <taxon>Eukaryota</taxon>
        <taxon>Viridiplantae</taxon>
        <taxon>Streptophyta</taxon>
        <taxon>Embryophyta</taxon>
        <taxon>Tracheophyta</taxon>
        <taxon>Spermatophyta</taxon>
        <taxon>Magnoliopsida</taxon>
        <taxon>eudicotyledons</taxon>
        <taxon>Gunneridae</taxon>
        <taxon>Pentapetalae</taxon>
        <taxon>rosids</taxon>
        <taxon>fabids</taxon>
        <taxon>Malpighiales</taxon>
        <taxon>Salicaceae</taxon>
        <taxon>Saliceae</taxon>
        <taxon>Populus</taxon>
    </lineage>
</organism>
<gene>
    <name evidence="2" type="ORF">POPTR_010G252850v4</name>
</gene>
<reference evidence="2 3" key="1">
    <citation type="journal article" date="2006" name="Science">
        <title>The genome of black cottonwood, Populus trichocarpa (Torr. &amp; Gray).</title>
        <authorList>
            <person name="Tuskan G.A."/>
            <person name="Difazio S."/>
            <person name="Jansson S."/>
            <person name="Bohlmann J."/>
            <person name="Grigoriev I."/>
            <person name="Hellsten U."/>
            <person name="Putnam N."/>
            <person name="Ralph S."/>
            <person name="Rombauts S."/>
            <person name="Salamov A."/>
            <person name="Schein J."/>
            <person name="Sterck L."/>
            <person name="Aerts A."/>
            <person name="Bhalerao R.R."/>
            <person name="Bhalerao R.P."/>
            <person name="Blaudez D."/>
            <person name="Boerjan W."/>
            <person name="Brun A."/>
            <person name="Brunner A."/>
            <person name="Busov V."/>
            <person name="Campbell M."/>
            <person name="Carlson J."/>
            <person name="Chalot M."/>
            <person name="Chapman J."/>
            <person name="Chen G.L."/>
            <person name="Cooper D."/>
            <person name="Coutinho P.M."/>
            <person name="Couturier J."/>
            <person name="Covert S."/>
            <person name="Cronk Q."/>
            <person name="Cunningham R."/>
            <person name="Davis J."/>
            <person name="Degroeve S."/>
            <person name="Dejardin A."/>
            <person name="Depamphilis C."/>
            <person name="Detter J."/>
            <person name="Dirks B."/>
            <person name="Dubchak I."/>
            <person name="Duplessis S."/>
            <person name="Ehlting J."/>
            <person name="Ellis B."/>
            <person name="Gendler K."/>
            <person name="Goodstein D."/>
            <person name="Gribskov M."/>
            <person name="Grimwood J."/>
            <person name="Groover A."/>
            <person name="Gunter L."/>
            <person name="Hamberger B."/>
            <person name="Heinze B."/>
            <person name="Helariutta Y."/>
            <person name="Henrissat B."/>
            <person name="Holligan D."/>
            <person name="Holt R."/>
            <person name="Huang W."/>
            <person name="Islam-Faridi N."/>
            <person name="Jones S."/>
            <person name="Jones-Rhoades M."/>
            <person name="Jorgensen R."/>
            <person name="Joshi C."/>
            <person name="Kangasjarvi J."/>
            <person name="Karlsson J."/>
            <person name="Kelleher C."/>
            <person name="Kirkpatrick R."/>
            <person name="Kirst M."/>
            <person name="Kohler A."/>
            <person name="Kalluri U."/>
            <person name="Larimer F."/>
            <person name="Leebens-Mack J."/>
            <person name="Leple J.C."/>
            <person name="Locascio P."/>
            <person name="Lou Y."/>
            <person name="Lucas S."/>
            <person name="Martin F."/>
            <person name="Montanini B."/>
            <person name="Napoli C."/>
            <person name="Nelson D.R."/>
            <person name="Nelson C."/>
            <person name="Nieminen K."/>
            <person name="Nilsson O."/>
            <person name="Pereda V."/>
            <person name="Peter G."/>
            <person name="Philippe R."/>
            <person name="Pilate G."/>
            <person name="Poliakov A."/>
            <person name="Razumovskaya J."/>
            <person name="Richardson P."/>
            <person name="Rinaldi C."/>
            <person name="Ritland K."/>
            <person name="Rouze P."/>
            <person name="Ryaboy D."/>
            <person name="Schmutz J."/>
            <person name="Schrader J."/>
            <person name="Segerman B."/>
            <person name="Shin H."/>
            <person name="Siddiqui A."/>
            <person name="Sterky F."/>
            <person name="Terry A."/>
            <person name="Tsai C.J."/>
            <person name="Uberbacher E."/>
            <person name="Unneberg P."/>
            <person name="Vahala J."/>
            <person name="Wall K."/>
            <person name="Wessler S."/>
            <person name="Yang G."/>
            <person name="Yin T."/>
            <person name="Douglas C."/>
            <person name="Marra M."/>
            <person name="Sandberg G."/>
            <person name="Van de Peer Y."/>
            <person name="Rokhsar D."/>
        </authorList>
    </citation>
    <scope>NUCLEOTIDE SEQUENCE [LARGE SCALE GENOMIC DNA]</scope>
    <source>
        <strain evidence="3">cv. Nisqually</strain>
    </source>
</reference>
<dbReference type="GO" id="GO:0009733">
    <property type="term" value="P:response to auxin"/>
    <property type="evidence" value="ECO:0007669"/>
    <property type="project" value="InterPro"/>
</dbReference>
<keyword evidence="3" id="KW-1185">Reference proteome</keyword>
<accession>B9HV10</accession>
<dbReference type="AlphaFoldDB" id="B9HV10"/>
<evidence type="ECO:0000313" key="2">
    <source>
        <dbReference type="EMBL" id="PNT18668.2"/>
    </source>
</evidence>